<dbReference type="Gene3D" id="3.40.50.300">
    <property type="entry name" value="P-loop containing nucleotide triphosphate hydrolases"/>
    <property type="match status" value="1"/>
</dbReference>
<comment type="caution">
    <text evidence="3">The sequence shown here is derived from an EMBL/GenBank/DDBJ whole genome shotgun (WGS) entry which is preliminary data.</text>
</comment>
<dbReference type="SUPFAM" id="SSF52540">
    <property type="entry name" value="P-loop containing nucleoside triphosphate hydrolases"/>
    <property type="match status" value="1"/>
</dbReference>
<proteinExistence type="predicted"/>
<dbReference type="OrthoDB" id="3018304at2759"/>
<keyword evidence="1" id="KW-0677">Repeat</keyword>
<dbReference type="Pfam" id="PF24883">
    <property type="entry name" value="NPHP3_N"/>
    <property type="match status" value="1"/>
</dbReference>
<keyword evidence="4" id="KW-1185">Reference proteome</keyword>
<accession>A0A9P5XNV3</accession>
<evidence type="ECO:0000313" key="4">
    <source>
        <dbReference type="Proteomes" id="UP000807342"/>
    </source>
</evidence>
<gene>
    <name evidence="3" type="ORF">P691DRAFT_442697</name>
</gene>
<dbReference type="EMBL" id="MU151055">
    <property type="protein sequence ID" value="KAF9454228.1"/>
    <property type="molecule type" value="Genomic_DNA"/>
</dbReference>
<dbReference type="PANTHER" id="PTHR10039:SF14">
    <property type="entry name" value="NACHT DOMAIN-CONTAINING PROTEIN"/>
    <property type="match status" value="1"/>
</dbReference>
<feature type="domain" description="Nephrocystin 3-like N-terminal" evidence="2">
    <location>
        <begin position="68"/>
        <end position="234"/>
    </location>
</feature>
<dbReference type="AlphaFoldDB" id="A0A9P5XNV3"/>
<dbReference type="Proteomes" id="UP000807342">
    <property type="component" value="Unassembled WGS sequence"/>
</dbReference>
<name>A0A9P5XNV3_9AGAR</name>
<evidence type="ECO:0000313" key="3">
    <source>
        <dbReference type="EMBL" id="KAF9454228.1"/>
    </source>
</evidence>
<evidence type="ECO:0000256" key="1">
    <source>
        <dbReference type="ARBA" id="ARBA00022737"/>
    </source>
</evidence>
<dbReference type="InterPro" id="IPR056884">
    <property type="entry name" value="NPHP3-like_N"/>
</dbReference>
<dbReference type="InterPro" id="IPR027417">
    <property type="entry name" value="P-loop_NTPase"/>
</dbReference>
<sequence>MNSSDPPVPQTRLIVPIPKQQYLESGRRALALLGPESVSDAAVGFNEYNDCRQFPECRPDTHKDIWDSITDWRTKRNEKKMIWIRGTAGVGKSTVAQTVAEQRRAAGTFFAAFFFPRFTTCDIRHCLIPTLALQLTAQRPDYKQLVIKSLAENPNLLSEDLCSQFTKLIARPLRILKVHGVFESRESFAIIIIDGPDSCQDTEAQREFTRLTKFINDRSGNDSELPVLCMICSRPEPHLKMPFAGFDNCIRKELLVDDKNAKDSVSHFLHEGFTEIRRRFPESFEKRGEWPLPDDLKRLDNEASGHFAFASIVLDYVGDVKKKVIQETA</sequence>
<evidence type="ECO:0000259" key="2">
    <source>
        <dbReference type="Pfam" id="PF24883"/>
    </source>
</evidence>
<reference evidence="3" key="1">
    <citation type="submission" date="2020-11" db="EMBL/GenBank/DDBJ databases">
        <authorList>
            <consortium name="DOE Joint Genome Institute"/>
            <person name="Ahrendt S."/>
            <person name="Riley R."/>
            <person name="Andreopoulos W."/>
            <person name="Labutti K."/>
            <person name="Pangilinan J."/>
            <person name="Ruiz-Duenas F.J."/>
            <person name="Barrasa J.M."/>
            <person name="Sanchez-Garcia M."/>
            <person name="Camarero S."/>
            <person name="Miyauchi S."/>
            <person name="Serrano A."/>
            <person name="Linde D."/>
            <person name="Babiker R."/>
            <person name="Drula E."/>
            <person name="Ayuso-Fernandez I."/>
            <person name="Pacheco R."/>
            <person name="Padilla G."/>
            <person name="Ferreira P."/>
            <person name="Barriuso J."/>
            <person name="Kellner H."/>
            <person name="Castanera R."/>
            <person name="Alfaro M."/>
            <person name="Ramirez L."/>
            <person name="Pisabarro A.G."/>
            <person name="Kuo A."/>
            <person name="Tritt A."/>
            <person name="Lipzen A."/>
            <person name="He G."/>
            <person name="Yan M."/>
            <person name="Ng V."/>
            <person name="Cullen D."/>
            <person name="Martin F."/>
            <person name="Rosso M.-N."/>
            <person name="Henrissat B."/>
            <person name="Hibbett D."/>
            <person name="Martinez A.T."/>
            <person name="Grigoriev I.V."/>
        </authorList>
    </citation>
    <scope>NUCLEOTIDE SEQUENCE</scope>
    <source>
        <strain evidence="3">MF-IS2</strain>
    </source>
</reference>
<organism evidence="3 4">
    <name type="scientific">Macrolepiota fuliginosa MF-IS2</name>
    <dbReference type="NCBI Taxonomy" id="1400762"/>
    <lineage>
        <taxon>Eukaryota</taxon>
        <taxon>Fungi</taxon>
        <taxon>Dikarya</taxon>
        <taxon>Basidiomycota</taxon>
        <taxon>Agaricomycotina</taxon>
        <taxon>Agaricomycetes</taxon>
        <taxon>Agaricomycetidae</taxon>
        <taxon>Agaricales</taxon>
        <taxon>Agaricineae</taxon>
        <taxon>Agaricaceae</taxon>
        <taxon>Macrolepiota</taxon>
    </lineage>
</organism>
<protein>
    <recommendedName>
        <fullName evidence="2">Nephrocystin 3-like N-terminal domain-containing protein</fullName>
    </recommendedName>
</protein>
<dbReference type="PANTHER" id="PTHR10039">
    <property type="entry name" value="AMELOGENIN"/>
    <property type="match status" value="1"/>
</dbReference>